<accession>A0A0D3K033</accession>
<comment type="cofactor">
    <cofactor evidence="1">
        <name>L-ascorbate</name>
        <dbReference type="ChEBI" id="CHEBI:38290"/>
    </cofactor>
</comment>
<dbReference type="GO" id="GO:0005783">
    <property type="term" value="C:endoplasmic reticulum"/>
    <property type="evidence" value="ECO:0007669"/>
    <property type="project" value="TreeGrafter"/>
</dbReference>
<organism evidence="7 8">
    <name type="scientific">Emiliania huxleyi (strain CCMP1516)</name>
    <dbReference type="NCBI Taxonomy" id="280463"/>
    <lineage>
        <taxon>Eukaryota</taxon>
        <taxon>Haptista</taxon>
        <taxon>Haptophyta</taxon>
        <taxon>Prymnesiophyceae</taxon>
        <taxon>Isochrysidales</taxon>
        <taxon>Noelaerhabdaceae</taxon>
        <taxon>Emiliania</taxon>
    </lineage>
</organism>
<dbReference type="GO" id="GO:0004656">
    <property type="term" value="F:procollagen-proline 4-dioxygenase activity"/>
    <property type="evidence" value="ECO:0007669"/>
    <property type="project" value="TreeGrafter"/>
</dbReference>
<feature type="domain" description="Fe2OG dioxygenase" evidence="6">
    <location>
        <begin position="245"/>
        <end position="353"/>
    </location>
</feature>
<keyword evidence="2" id="KW-0479">Metal-binding</keyword>
<dbReference type="PANTHER" id="PTHR10869:SF180">
    <property type="entry name" value="FE2OG DIOXYGENASE DOMAIN-CONTAINING PROTEIN"/>
    <property type="match status" value="1"/>
</dbReference>
<keyword evidence="4" id="KW-0560">Oxidoreductase</keyword>
<dbReference type="Gene3D" id="2.60.120.620">
    <property type="entry name" value="q2cbj1_9rhob like domain"/>
    <property type="match status" value="1"/>
</dbReference>
<evidence type="ECO:0000256" key="2">
    <source>
        <dbReference type="ARBA" id="ARBA00022723"/>
    </source>
</evidence>
<dbReference type="PaxDb" id="2903-EOD29118"/>
<dbReference type="InterPro" id="IPR044862">
    <property type="entry name" value="Pro_4_hyd_alph_FE2OG_OXY"/>
</dbReference>
<dbReference type="InterPro" id="IPR005123">
    <property type="entry name" value="Oxoglu/Fe-dep_dioxygenase_dom"/>
</dbReference>
<dbReference type="RefSeq" id="XP_005781547.1">
    <property type="nucleotide sequence ID" value="XM_005781490.1"/>
</dbReference>
<dbReference type="EnsemblProtists" id="EOD29118">
    <property type="protein sequence ID" value="EOD29118"/>
    <property type="gene ID" value="EMIHUDRAFT_442781"/>
</dbReference>
<evidence type="ECO:0000259" key="6">
    <source>
        <dbReference type="PROSITE" id="PS51471"/>
    </source>
</evidence>
<proteinExistence type="predicted"/>
<dbReference type="GO" id="GO:0031418">
    <property type="term" value="F:L-ascorbic acid binding"/>
    <property type="evidence" value="ECO:0007669"/>
    <property type="project" value="InterPro"/>
</dbReference>
<keyword evidence="5" id="KW-0408">Iron</keyword>
<dbReference type="Pfam" id="PF13640">
    <property type="entry name" value="2OG-FeII_Oxy_3"/>
    <property type="match status" value="1"/>
</dbReference>
<dbReference type="InterPro" id="IPR006620">
    <property type="entry name" value="Pro_4_hyd_alph"/>
</dbReference>
<reference evidence="8" key="1">
    <citation type="journal article" date="2013" name="Nature">
        <title>Pan genome of the phytoplankton Emiliania underpins its global distribution.</title>
        <authorList>
            <person name="Read B.A."/>
            <person name="Kegel J."/>
            <person name="Klute M.J."/>
            <person name="Kuo A."/>
            <person name="Lefebvre S.C."/>
            <person name="Maumus F."/>
            <person name="Mayer C."/>
            <person name="Miller J."/>
            <person name="Monier A."/>
            <person name="Salamov A."/>
            <person name="Young J."/>
            <person name="Aguilar M."/>
            <person name="Claverie J.M."/>
            <person name="Frickenhaus S."/>
            <person name="Gonzalez K."/>
            <person name="Herman E.K."/>
            <person name="Lin Y.C."/>
            <person name="Napier J."/>
            <person name="Ogata H."/>
            <person name="Sarno A.F."/>
            <person name="Shmutz J."/>
            <person name="Schroeder D."/>
            <person name="de Vargas C."/>
            <person name="Verret F."/>
            <person name="von Dassow P."/>
            <person name="Valentin K."/>
            <person name="Van de Peer Y."/>
            <person name="Wheeler G."/>
            <person name="Dacks J.B."/>
            <person name="Delwiche C.F."/>
            <person name="Dyhrman S.T."/>
            <person name="Glockner G."/>
            <person name="John U."/>
            <person name="Richards T."/>
            <person name="Worden A.Z."/>
            <person name="Zhang X."/>
            <person name="Grigoriev I.V."/>
            <person name="Allen A.E."/>
            <person name="Bidle K."/>
            <person name="Borodovsky M."/>
            <person name="Bowler C."/>
            <person name="Brownlee C."/>
            <person name="Cock J.M."/>
            <person name="Elias M."/>
            <person name="Gladyshev V.N."/>
            <person name="Groth M."/>
            <person name="Guda C."/>
            <person name="Hadaegh A."/>
            <person name="Iglesias-Rodriguez M.D."/>
            <person name="Jenkins J."/>
            <person name="Jones B.M."/>
            <person name="Lawson T."/>
            <person name="Leese F."/>
            <person name="Lindquist E."/>
            <person name="Lobanov A."/>
            <person name="Lomsadze A."/>
            <person name="Malik S.B."/>
            <person name="Marsh M.E."/>
            <person name="Mackinder L."/>
            <person name="Mock T."/>
            <person name="Mueller-Roeber B."/>
            <person name="Pagarete A."/>
            <person name="Parker M."/>
            <person name="Probert I."/>
            <person name="Quesneville H."/>
            <person name="Raines C."/>
            <person name="Rensing S.A."/>
            <person name="Riano-Pachon D.M."/>
            <person name="Richier S."/>
            <person name="Rokitta S."/>
            <person name="Shiraiwa Y."/>
            <person name="Soanes D.M."/>
            <person name="van der Giezen M."/>
            <person name="Wahlund T.M."/>
            <person name="Williams B."/>
            <person name="Wilson W."/>
            <person name="Wolfe G."/>
            <person name="Wurch L.L."/>
        </authorList>
    </citation>
    <scope>NUCLEOTIDE SEQUENCE</scope>
</reference>
<dbReference type="SMART" id="SM00702">
    <property type="entry name" value="P4Hc"/>
    <property type="match status" value="1"/>
</dbReference>
<keyword evidence="3" id="KW-0223">Dioxygenase</keyword>
<sequence>MQEAKRMPSESCSAAAASFTPSALAALLREHAPLHAGESHVTGPRNSLSSNELIRLAAAADERGDLISAADLHLDLLELTRSDTYTKSATERLQKLYPMGDASRVSRNHSDTFRTAVEQSVAAGKAEVLSASPPLYLLHDVLSATEVADLRGVVARRRDLWGASHPLVCFQHDAFTGHPGLTHAFDWMRGRPGAGGRGCFAQAASRATYAHVPWSESLFVYRGQEALFDGISRRVQEMSGLHDTHAYSWQALTYEAGRDGGYADHTDCEHAADLLGRGERMATLLVYLTDDFDGGETEFPKLGLKVKPPVGSALLFYNFGPGWGGRACSAEAAHRSNRVTRGSKVVLQRWHSYQEQPFLAGRPILSQRGRRPFQPVVSCDYVSGLRTNVSCRWYNSDVPWTTA</sequence>
<dbReference type="KEGG" id="ehx:EMIHUDRAFT_442781"/>
<dbReference type="STRING" id="2903.R1D1C1"/>
<reference evidence="7" key="2">
    <citation type="submission" date="2024-10" db="UniProtKB">
        <authorList>
            <consortium name="EnsemblProtists"/>
        </authorList>
    </citation>
    <scope>IDENTIFICATION</scope>
</reference>
<protein>
    <recommendedName>
        <fullName evidence="6">Fe2OG dioxygenase domain-containing protein</fullName>
    </recommendedName>
</protein>
<evidence type="ECO:0000313" key="8">
    <source>
        <dbReference type="Proteomes" id="UP000013827"/>
    </source>
</evidence>
<dbReference type="GO" id="GO:0005506">
    <property type="term" value="F:iron ion binding"/>
    <property type="evidence" value="ECO:0007669"/>
    <property type="project" value="InterPro"/>
</dbReference>
<dbReference type="InterPro" id="IPR045054">
    <property type="entry name" value="P4HA-like"/>
</dbReference>
<evidence type="ECO:0000256" key="1">
    <source>
        <dbReference type="ARBA" id="ARBA00001961"/>
    </source>
</evidence>
<evidence type="ECO:0000256" key="5">
    <source>
        <dbReference type="ARBA" id="ARBA00023004"/>
    </source>
</evidence>
<evidence type="ECO:0000256" key="3">
    <source>
        <dbReference type="ARBA" id="ARBA00022964"/>
    </source>
</evidence>
<keyword evidence="8" id="KW-1185">Reference proteome</keyword>
<dbReference type="Proteomes" id="UP000013827">
    <property type="component" value="Unassembled WGS sequence"/>
</dbReference>
<dbReference type="AlphaFoldDB" id="A0A0D3K033"/>
<evidence type="ECO:0000256" key="4">
    <source>
        <dbReference type="ARBA" id="ARBA00023002"/>
    </source>
</evidence>
<dbReference type="HOGENOM" id="CLU_057238_0_0_1"/>
<dbReference type="eggNOG" id="KOG1591">
    <property type="taxonomic scope" value="Eukaryota"/>
</dbReference>
<name>A0A0D3K033_EMIH1</name>
<evidence type="ECO:0000313" key="7">
    <source>
        <dbReference type="EnsemblProtists" id="EOD29118"/>
    </source>
</evidence>
<dbReference type="PANTHER" id="PTHR10869">
    <property type="entry name" value="PROLYL 4-HYDROXYLASE ALPHA SUBUNIT"/>
    <property type="match status" value="1"/>
</dbReference>
<dbReference type="GeneID" id="17274663"/>
<dbReference type="PROSITE" id="PS51471">
    <property type="entry name" value="FE2OG_OXY"/>
    <property type="match status" value="1"/>
</dbReference>